<protein>
    <submittedName>
        <fullName evidence="2">Uncharacterized protein</fullName>
    </submittedName>
</protein>
<evidence type="ECO:0000313" key="1">
    <source>
        <dbReference type="Proteomes" id="UP000887580"/>
    </source>
</evidence>
<accession>A0AC35G416</accession>
<sequence length="248" mass="28067">MSTTTFRTSLKFITVSLIILQINADAIDKSVKQGLSDILDIKIPGVTVRQCSCDEQNQCTEEIKNHVFDCADTCWSHFEKITKDPKELKECVDSKEVVFNNFVGCIQTNLHACVSDMHGPQIEKHDILKMFDVAEQKIVSQRESILNNPAVKPVRGIVETTLDFGACVKKCFLKKNQQGFCFDRINCQPLITEKRATSTLKRCIKGLDWKKEAASLCDCSVKAGVTQLEKYCPMLRLMSQSKRSRKNH</sequence>
<name>A0AC35G416_9BILA</name>
<dbReference type="Proteomes" id="UP000887580">
    <property type="component" value="Unplaced"/>
</dbReference>
<dbReference type="WBParaSite" id="PS1159_v2.g23672.t1">
    <property type="protein sequence ID" value="PS1159_v2.g23672.t1"/>
    <property type="gene ID" value="PS1159_v2.g23672"/>
</dbReference>
<reference evidence="2" key="1">
    <citation type="submission" date="2022-11" db="UniProtKB">
        <authorList>
            <consortium name="WormBaseParasite"/>
        </authorList>
    </citation>
    <scope>IDENTIFICATION</scope>
</reference>
<evidence type="ECO:0000313" key="2">
    <source>
        <dbReference type="WBParaSite" id="PS1159_v2.g23672.t1"/>
    </source>
</evidence>
<organism evidence="1 2">
    <name type="scientific">Panagrolaimus sp. PS1159</name>
    <dbReference type="NCBI Taxonomy" id="55785"/>
    <lineage>
        <taxon>Eukaryota</taxon>
        <taxon>Metazoa</taxon>
        <taxon>Ecdysozoa</taxon>
        <taxon>Nematoda</taxon>
        <taxon>Chromadorea</taxon>
        <taxon>Rhabditida</taxon>
        <taxon>Tylenchina</taxon>
        <taxon>Panagrolaimomorpha</taxon>
        <taxon>Panagrolaimoidea</taxon>
        <taxon>Panagrolaimidae</taxon>
        <taxon>Panagrolaimus</taxon>
    </lineage>
</organism>
<proteinExistence type="predicted"/>